<evidence type="ECO:0000313" key="2">
    <source>
        <dbReference type="Proteomes" id="UP000814033"/>
    </source>
</evidence>
<sequence>MTPPGLCSMDDATATALSAIIKSTIEGFGKQMAVLQARVQAQTNELDEQRARHMHLFDANNYLVGKVEDARDLQISGHHKLGVLVPARSREHPQLRPQPAPETAPQPAPASASRKARDDADVPKNPAGPVGQVPDAGPSSAKPPGHVEPPPAKAPKKHRKKNKLFEGPSRPDTDKWNSEREAHAAEATTEEQDNNASAPVAQRVDSAVQTSDTDSPVEVPIDVPAPAAPTEALAPHDTVPDADAASQSPPSVAASADAPSLTANADAPATVSVDDNDNDSPARELDAPSLTVDADAPVTVTATDNSEAPAPEPEAPSLTANDAPANATADEDNSEAPAPEPEAPSPMVNDAPANATVDEDNSEAPAPEPETPLPPHIEDFLANHYKRGGPSLPSNVLAREQPWYKKPDPYRNTFIVPWNAPAEPSATHEQPSSTPGTETSAAAGVNVTDPATNVIIPTVSKNASADAAVFDASSTPANPADSPADSGIESPTSPPALAATTPASTRRKRARDDEGATGTAASPADSPPTDAEQRATRRRRLAPAPTTPARATRSARQSTPAPATPARLTRSARQSTPAPAPVPSASPATAMRTRAAARREQSATPSPKVAGEKRVRDEAQAPADGEERAVSRRRVSTTPKTRSAVNQNNEGGSGKKARRGA</sequence>
<reference evidence="1" key="1">
    <citation type="submission" date="2021-02" db="EMBL/GenBank/DDBJ databases">
        <authorList>
            <consortium name="DOE Joint Genome Institute"/>
            <person name="Ahrendt S."/>
            <person name="Looney B.P."/>
            <person name="Miyauchi S."/>
            <person name="Morin E."/>
            <person name="Drula E."/>
            <person name="Courty P.E."/>
            <person name="Chicoki N."/>
            <person name="Fauchery L."/>
            <person name="Kohler A."/>
            <person name="Kuo A."/>
            <person name="Labutti K."/>
            <person name="Pangilinan J."/>
            <person name="Lipzen A."/>
            <person name="Riley R."/>
            <person name="Andreopoulos W."/>
            <person name="He G."/>
            <person name="Johnson J."/>
            <person name="Barry K.W."/>
            <person name="Grigoriev I.V."/>
            <person name="Nagy L."/>
            <person name="Hibbett D."/>
            <person name="Henrissat B."/>
            <person name="Matheny P.B."/>
            <person name="Labbe J."/>
            <person name="Martin F."/>
        </authorList>
    </citation>
    <scope>NUCLEOTIDE SEQUENCE</scope>
    <source>
        <strain evidence="1">FP105234-sp</strain>
    </source>
</reference>
<gene>
    <name evidence="1" type="ORF">FA95DRAFT_1592300</name>
</gene>
<dbReference type="EMBL" id="MU275841">
    <property type="protein sequence ID" value="KAI0053195.1"/>
    <property type="molecule type" value="Genomic_DNA"/>
</dbReference>
<reference evidence="1" key="2">
    <citation type="journal article" date="2022" name="New Phytol.">
        <title>Evolutionary transition to the ectomycorrhizal habit in the genomes of a hyperdiverse lineage of mushroom-forming fungi.</title>
        <authorList>
            <person name="Looney B."/>
            <person name="Miyauchi S."/>
            <person name="Morin E."/>
            <person name="Drula E."/>
            <person name="Courty P.E."/>
            <person name="Kohler A."/>
            <person name="Kuo A."/>
            <person name="LaButti K."/>
            <person name="Pangilinan J."/>
            <person name="Lipzen A."/>
            <person name="Riley R."/>
            <person name="Andreopoulos W."/>
            <person name="He G."/>
            <person name="Johnson J."/>
            <person name="Nolan M."/>
            <person name="Tritt A."/>
            <person name="Barry K.W."/>
            <person name="Grigoriev I.V."/>
            <person name="Nagy L.G."/>
            <person name="Hibbett D."/>
            <person name="Henrissat B."/>
            <person name="Matheny P.B."/>
            <person name="Labbe J."/>
            <person name="Martin F.M."/>
        </authorList>
    </citation>
    <scope>NUCLEOTIDE SEQUENCE</scope>
    <source>
        <strain evidence="1">FP105234-sp</strain>
    </source>
</reference>
<dbReference type="Proteomes" id="UP000814033">
    <property type="component" value="Unassembled WGS sequence"/>
</dbReference>
<proteinExistence type="predicted"/>
<evidence type="ECO:0000313" key="1">
    <source>
        <dbReference type="EMBL" id="KAI0053195.1"/>
    </source>
</evidence>
<keyword evidence="2" id="KW-1185">Reference proteome</keyword>
<name>A0ACB8S9W7_9AGAM</name>
<accession>A0ACB8S9W7</accession>
<comment type="caution">
    <text evidence="1">The sequence shown here is derived from an EMBL/GenBank/DDBJ whole genome shotgun (WGS) entry which is preliminary data.</text>
</comment>
<protein>
    <submittedName>
        <fullName evidence="1">Uncharacterized protein</fullName>
    </submittedName>
</protein>
<organism evidence="1 2">
    <name type="scientific">Auriscalpium vulgare</name>
    <dbReference type="NCBI Taxonomy" id="40419"/>
    <lineage>
        <taxon>Eukaryota</taxon>
        <taxon>Fungi</taxon>
        <taxon>Dikarya</taxon>
        <taxon>Basidiomycota</taxon>
        <taxon>Agaricomycotina</taxon>
        <taxon>Agaricomycetes</taxon>
        <taxon>Russulales</taxon>
        <taxon>Auriscalpiaceae</taxon>
        <taxon>Auriscalpium</taxon>
    </lineage>
</organism>